<comment type="caution">
    <text evidence="2">The sequence shown here is derived from an EMBL/GenBank/DDBJ whole genome shotgun (WGS) entry which is preliminary data.</text>
</comment>
<organism evidence="2 3">
    <name type="scientific">Paraprevotella xylaniphila YIT 11841</name>
    <dbReference type="NCBI Taxonomy" id="762982"/>
    <lineage>
        <taxon>Bacteria</taxon>
        <taxon>Pseudomonadati</taxon>
        <taxon>Bacteroidota</taxon>
        <taxon>Bacteroidia</taxon>
        <taxon>Bacteroidales</taxon>
        <taxon>Prevotellaceae</taxon>
        <taxon>Paraprevotella</taxon>
    </lineage>
</organism>
<dbReference type="HOGENOM" id="CLU_119523_1_0_10"/>
<evidence type="ECO:0000256" key="1">
    <source>
        <dbReference type="SAM" id="Phobius"/>
    </source>
</evidence>
<evidence type="ECO:0000313" key="2">
    <source>
        <dbReference type="EMBL" id="EGG56302.1"/>
    </source>
</evidence>
<dbReference type="GeneID" id="98396273"/>
<keyword evidence="1" id="KW-0812">Transmembrane</keyword>
<reference evidence="2 3" key="1">
    <citation type="submission" date="2011-02" db="EMBL/GenBank/DDBJ databases">
        <authorList>
            <person name="Weinstock G."/>
            <person name="Sodergren E."/>
            <person name="Clifton S."/>
            <person name="Fulton L."/>
            <person name="Fulton B."/>
            <person name="Courtney L."/>
            <person name="Fronick C."/>
            <person name="Harrison M."/>
            <person name="Strong C."/>
            <person name="Farmer C."/>
            <person name="Delahaunty K."/>
            <person name="Markovic C."/>
            <person name="Hall O."/>
            <person name="Minx P."/>
            <person name="Tomlinson C."/>
            <person name="Mitreva M."/>
            <person name="Hou S."/>
            <person name="Chen J."/>
            <person name="Wollam A."/>
            <person name="Pepin K.H."/>
            <person name="Johnson M."/>
            <person name="Bhonagiri V."/>
            <person name="Zhang X."/>
            <person name="Suruliraj S."/>
            <person name="Warren W."/>
            <person name="Chinwalla A."/>
            <person name="Mardis E.R."/>
            <person name="Wilson R.K."/>
        </authorList>
    </citation>
    <scope>NUCLEOTIDE SEQUENCE [LARGE SCALE GENOMIC DNA]</scope>
    <source>
        <strain evidence="2 3">YIT 11841</strain>
    </source>
</reference>
<name>F3QR48_9BACT</name>
<gene>
    <name evidence="2" type="ORF">HMPREF9442_00646</name>
</gene>
<dbReference type="OrthoDB" id="1047971at2"/>
<dbReference type="EMBL" id="AFBR01000020">
    <property type="protein sequence ID" value="EGG56302.1"/>
    <property type="molecule type" value="Genomic_DNA"/>
</dbReference>
<dbReference type="STRING" id="762982.HMPREF9442_00646"/>
<sequence length="195" mass="22611">MTESENNRIKELTDRFFEGETTVEEERELYVLYLKEDIPEEMEEHREMFRDFSAIIMTEEEKSLCPYTVHPVQVTLQTNTHRPTTVKGKTRNRVLWPFISGAAAVLIATIGISLSLNRQEEVRLAKLYGGSYMIVNGTKINKLTRIHTDIEQVLSEADEMKDMLSTKTVIQKAEQDVLDGIDDEAERERIRKLME</sequence>
<dbReference type="RefSeq" id="WP_008625129.1">
    <property type="nucleotide sequence ID" value="NZ_GL883824.1"/>
</dbReference>
<evidence type="ECO:0000313" key="3">
    <source>
        <dbReference type="Proteomes" id="UP000005546"/>
    </source>
</evidence>
<keyword evidence="1" id="KW-0472">Membrane</keyword>
<accession>F3QR48</accession>
<feature type="transmembrane region" description="Helical" evidence="1">
    <location>
        <begin position="94"/>
        <end position="116"/>
    </location>
</feature>
<dbReference type="Proteomes" id="UP000005546">
    <property type="component" value="Unassembled WGS sequence"/>
</dbReference>
<dbReference type="eggNOG" id="ENOG50347TS">
    <property type="taxonomic scope" value="Bacteria"/>
</dbReference>
<protein>
    <submittedName>
        <fullName evidence="2">Conserved domain protein</fullName>
    </submittedName>
</protein>
<keyword evidence="1" id="KW-1133">Transmembrane helix</keyword>
<keyword evidence="3" id="KW-1185">Reference proteome</keyword>
<dbReference type="AlphaFoldDB" id="F3QR48"/>
<proteinExistence type="predicted"/>